<dbReference type="CDD" id="cd17326">
    <property type="entry name" value="MFS_MFSD8"/>
    <property type="match status" value="1"/>
</dbReference>
<evidence type="ECO:0000256" key="6">
    <source>
        <dbReference type="SAM" id="Phobius"/>
    </source>
</evidence>
<organism evidence="7 8">
    <name type="scientific">Pseudoatta argentina</name>
    <dbReference type="NCBI Taxonomy" id="621737"/>
    <lineage>
        <taxon>Eukaryota</taxon>
        <taxon>Metazoa</taxon>
        <taxon>Ecdysozoa</taxon>
        <taxon>Arthropoda</taxon>
        <taxon>Hexapoda</taxon>
        <taxon>Insecta</taxon>
        <taxon>Pterygota</taxon>
        <taxon>Neoptera</taxon>
        <taxon>Endopterygota</taxon>
        <taxon>Hymenoptera</taxon>
        <taxon>Apocrita</taxon>
        <taxon>Aculeata</taxon>
        <taxon>Formicoidea</taxon>
        <taxon>Formicidae</taxon>
        <taxon>Myrmicinae</taxon>
        <taxon>Pseudoatta</taxon>
    </lineage>
</organism>
<evidence type="ECO:0000256" key="5">
    <source>
        <dbReference type="ARBA" id="ARBA00023136"/>
    </source>
</evidence>
<evidence type="ECO:0000313" key="8">
    <source>
        <dbReference type="Proteomes" id="UP000668214"/>
    </source>
</evidence>
<dbReference type="Proteomes" id="UP000668214">
    <property type="component" value="Unassembled WGS sequence"/>
</dbReference>
<feature type="non-terminal residue" evidence="7">
    <location>
        <position position="1"/>
    </location>
</feature>
<feature type="transmembrane region" description="Helical" evidence="6">
    <location>
        <begin position="97"/>
        <end position="126"/>
    </location>
</feature>
<feature type="transmembrane region" description="Helical" evidence="6">
    <location>
        <begin position="7"/>
        <end position="24"/>
    </location>
</feature>
<dbReference type="AlphaFoldDB" id="A0A836EHS3"/>
<feature type="transmembrane region" description="Helical" evidence="6">
    <location>
        <begin position="138"/>
        <end position="162"/>
    </location>
</feature>
<dbReference type="GO" id="GO:0022857">
    <property type="term" value="F:transmembrane transporter activity"/>
    <property type="evidence" value="ECO:0007669"/>
    <property type="project" value="InterPro"/>
</dbReference>
<dbReference type="InterPro" id="IPR011701">
    <property type="entry name" value="MFS"/>
</dbReference>
<dbReference type="PANTHER" id="PTHR23510:SF3">
    <property type="entry name" value="MAJOR FACILITATOR SUPERFAMILY DOMAIN-CONTAINING PROTEIN 8"/>
    <property type="match status" value="1"/>
</dbReference>
<dbReference type="Gene3D" id="1.20.1250.20">
    <property type="entry name" value="MFS general substrate transporter like domains"/>
    <property type="match status" value="2"/>
</dbReference>
<protein>
    <submittedName>
        <fullName evidence="7">MFSD8 protein</fullName>
    </submittedName>
</protein>
<keyword evidence="5 6" id="KW-0472">Membrane</keyword>
<evidence type="ECO:0000256" key="3">
    <source>
        <dbReference type="ARBA" id="ARBA00022692"/>
    </source>
</evidence>
<accession>A0A836EHS3</accession>
<dbReference type="GO" id="GO:0012505">
    <property type="term" value="C:endomembrane system"/>
    <property type="evidence" value="ECO:0007669"/>
    <property type="project" value="UniProtKB-SubCell"/>
</dbReference>
<dbReference type="InterPro" id="IPR051068">
    <property type="entry name" value="MFS_Domain-Containing_Protein"/>
</dbReference>
<dbReference type="GO" id="GO:0005765">
    <property type="term" value="C:lysosomal membrane"/>
    <property type="evidence" value="ECO:0007669"/>
    <property type="project" value="TreeGrafter"/>
</dbReference>
<dbReference type="SUPFAM" id="SSF103473">
    <property type="entry name" value="MFS general substrate transporter"/>
    <property type="match status" value="1"/>
</dbReference>
<dbReference type="InterPro" id="IPR036259">
    <property type="entry name" value="MFS_trans_sf"/>
</dbReference>
<feature type="transmembrane region" description="Helical" evidence="6">
    <location>
        <begin position="66"/>
        <end position="85"/>
    </location>
</feature>
<keyword evidence="2" id="KW-0813">Transport</keyword>
<keyword evidence="4 6" id="KW-1133">Transmembrane helix</keyword>
<reference evidence="7" key="1">
    <citation type="submission" date="2020-02" db="EMBL/GenBank/DDBJ databases">
        <title>Relaxed selection underlies rapid genomic changes in the transitions from sociality to social parasitism in ants.</title>
        <authorList>
            <person name="Bi X."/>
        </authorList>
    </citation>
    <scope>NUCLEOTIDE SEQUENCE</scope>
    <source>
        <strain evidence="7">BGI-DK2014c</strain>
        <tissue evidence="7">Whole body</tissue>
    </source>
</reference>
<feature type="transmembrane region" description="Helical" evidence="6">
    <location>
        <begin position="315"/>
        <end position="338"/>
    </location>
</feature>
<sequence length="406" mass="44936">MIYFTMFLMSLGFSIILTGVWPYLGKLDPTTGKEFMGYIVAANPLGQMLFSPLVGWWGNKRGSVRLPLLITLALFTISSAAYSILEMIPGNKKNYMLVARFFVGVSSGKFFSNFYIVLGFVVGPGLQAAVTPLGDHGVTFLMLPLNMYTAAGWINLLQIYLFSCSLGTSLTMDQFAWTKKEALYYMGILMSVGAVIACITFTMIGPLCKKFAERKVMLWGGFFFMVIGRVLCIPWGPDSPIIGDFGPYNNITTDANGTEIVGCPITQEWCLYTPQITITQFLIGYAFTSVGYPIGVTLMQTIFSKILGPRPQGVWMGLMTGAGCASRVLGPIFVGFIYTRLGTYHTFGITGVMLIISMLWLQFVNKRLIAPELKKSNEVSNKQEKDIEIPLVQLRSNNTQTSRENV</sequence>
<evidence type="ECO:0000256" key="1">
    <source>
        <dbReference type="ARBA" id="ARBA00004127"/>
    </source>
</evidence>
<dbReference type="EMBL" id="JAANIA010002538">
    <property type="protein sequence ID" value="KAG5313065.1"/>
    <property type="molecule type" value="Genomic_DNA"/>
</dbReference>
<feature type="transmembrane region" description="Helical" evidence="6">
    <location>
        <begin position="36"/>
        <end position="54"/>
    </location>
</feature>
<comment type="caution">
    <text evidence="7">The sequence shown here is derived from an EMBL/GenBank/DDBJ whole genome shotgun (WGS) entry which is preliminary data.</text>
</comment>
<gene>
    <name evidence="7" type="primary">Mfsd8</name>
    <name evidence="7" type="ORF">G6Z78_0000905</name>
</gene>
<feature type="transmembrane region" description="Helical" evidence="6">
    <location>
        <begin position="182"/>
        <end position="204"/>
    </location>
</feature>
<dbReference type="PANTHER" id="PTHR23510">
    <property type="entry name" value="INNER MEMBRANE TRANSPORT PROTEIN YAJR"/>
    <property type="match status" value="1"/>
</dbReference>
<feature type="transmembrane region" description="Helical" evidence="6">
    <location>
        <begin position="282"/>
        <end position="303"/>
    </location>
</feature>
<keyword evidence="8" id="KW-1185">Reference proteome</keyword>
<evidence type="ECO:0000313" key="7">
    <source>
        <dbReference type="EMBL" id="KAG5313065.1"/>
    </source>
</evidence>
<dbReference type="Pfam" id="PF07690">
    <property type="entry name" value="MFS_1"/>
    <property type="match status" value="1"/>
</dbReference>
<feature type="non-terminal residue" evidence="7">
    <location>
        <position position="406"/>
    </location>
</feature>
<keyword evidence="3 6" id="KW-0812">Transmembrane</keyword>
<proteinExistence type="predicted"/>
<name>A0A836EHS3_9HYME</name>
<evidence type="ECO:0000256" key="4">
    <source>
        <dbReference type="ARBA" id="ARBA00022989"/>
    </source>
</evidence>
<evidence type="ECO:0000256" key="2">
    <source>
        <dbReference type="ARBA" id="ARBA00022448"/>
    </source>
</evidence>
<comment type="subcellular location">
    <subcellularLocation>
        <location evidence="1">Endomembrane system</location>
        <topology evidence="1">Multi-pass membrane protein</topology>
    </subcellularLocation>
</comment>
<feature type="transmembrane region" description="Helical" evidence="6">
    <location>
        <begin position="344"/>
        <end position="364"/>
    </location>
</feature>
<feature type="transmembrane region" description="Helical" evidence="6">
    <location>
        <begin position="216"/>
        <end position="236"/>
    </location>
</feature>